<accession>E9I3B4</accession>
<dbReference type="HOGENOM" id="CLU_1096541_0_0_1"/>
<feature type="compositionally biased region" description="Basic and acidic residues" evidence="1">
    <location>
        <begin position="29"/>
        <end position="40"/>
    </location>
</feature>
<dbReference type="KEGG" id="dpx:DAPPUDRAFT_272978"/>
<feature type="non-terminal residue" evidence="2">
    <location>
        <position position="254"/>
    </location>
</feature>
<feature type="compositionally biased region" description="Polar residues" evidence="1">
    <location>
        <begin position="174"/>
        <end position="187"/>
    </location>
</feature>
<dbReference type="Proteomes" id="UP000000305">
    <property type="component" value="Unassembled WGS sequence"/>
</dbReference>
<feature type="compositionally biased region" description="Low complexity" evidence="1">
    <location>
        <begin position="132"/>
        <end position="143"/>
    </location>
</feature>
<feature type="region of interest" description="Disordered" evidence="1">
    <location>
        <begin position="15"/>
        <end position="50"/>
    </location>
</feature>
<sequence length="254" mass="27878">EGGIPFYQLPRHLFSRTDASRAPSPTVNRADREPLSESRKAIYNPDPEDDRLYSRTVDAWRGISGGTFAHPPSTEVYRTEPGPSSAHFGGDTSCFNRPTSHSAKTISDRAAHVTVNFDFTTPTGIPAHRHTSASVANSGNNSGTPGTENSFHIPISTEIPSRTANIPGGIRVNTDAQSSPSGRNQPTEGPDINRPYTLGEQSGNRKEEPDEGVLTEQHKTEYPVWAKEITLYEGYYTERKSQQRKGGSIASYYR</sequence>
<reference evidence="2 3" key="1">
    <citation type="journal article" date="2011" name="Science">
        <title>The ecoresponsive genome of Daphnia pulex.</title>
        <authorList>
            <person name="Colbourne J.K."/>
            <person name="Pfrender M.E."/>
            <person name="Gilbert D."/>
            <person name="Thomas W.K."/>
            <person name="Tucker A."/>
            <person name="Oakley T.H."/>
            <person name="Tokishita S."/>
            <person name="Aerts A."/>
            <person name="Arnold G.J."/>
            <person name="Basu M.K."/>
            <person name="Bauer D.J."/>
            <person name="Caceres C.E."/>
            <person name="Carmel L."/>
            <person name="Casola C."/>
            <person name="Choi J.H."/>
            <person name="Detter J.C."/>
            <person name="Dong Q."/>
            <person name="Dusheyko S."/>
            <person name="Eads B.D."/>
            <person name="Frohlich T."/>
            <person name="Geiler-Samerotte K.A."/>
            <person name="Gerlach D."/>
            <person name="Hatcher P."/>
            <person name="Jogdeo S."/>
            <person name="Krijgsveld J."/>
            <person name="Kriventseva E.V."/>
            <person name="Kultz D."/>
            <person name="Laforsch C."/>
            <person name="Lindquist E."/>
            <person name="Lopez J."/>
            <person name="Manak J.R."/>
            <person name="Muller J."/>
            <person name="Pangilinan J."/>
            <person name="Patwardhan R.P."/>
            <person name="Pitluck S."/>
            <person name="Pritham E.J."/>
            <person name="Rechtsteiner A."/>
            <person name="Rho M."/>
            <person name="Rogozin I.B."/>
            <person name="Sakarya O."/>
            <person name="Salamov A."/>
            <person name="Schaack S."/>
            <person name="Shapiro H."/>
            <person name="Shiga Y."/>
            <person name="Skalitzky C."/>
            <person name="Smith Z."/>
            <person name="Souvorov A."/>
            <person name="Sung W."/>
            <person name="Tang Z."/>
            <person name="Tsuchiya D."/>
            <person name="Tu H."/>
            <person name="Vos H."/>
            <person name="Wang M."/>
            <person name="Wolf Y.I."/>
            <person name="Yamagata H."/>
            <person name="Yamada T."/>
            <person name="Ye Y."/>
            <person name="Shaw J.R."/>
            <person name="Andrews J."/>
            <person name="Crease T.J."/>
            <person name="Tang H."/>
            <person name="Lucas S.M."/>
            <person name="Robertson H.M."/>
            <person name="Bork P."/>
            <person name="Koonin E.V."/>
            <person name="Zdobnov E.M."/>
            <person name="Grigoriev I.V."/>
            <person name="Lynch M."/>
            <person name="Boore J.L."/>
        </authorList>
    </citation>
    <scope>NUCLEOTIDE SEQUENCE [LARGE SCALE GENOMIC DNA]</scope>
</reference>
<dbReference type="InParanoid" id="E9I3B4"/>
<gene>
    <name evidence="2" type="ORF">DAPPUDRAFT_272978</name>
</gene>
<feature type="region of interest" description="Disordered" evidence="1">
    <location>
        <begin position="121"/>
        <end position="220"/>
    </location>
</feature>
<dbReference type="STRING" id="6669.E9I3B4"/>
<evidence type="ECO:0000313" key="3">
    <source>
        <dbReference type="Proteomes" id="UP000000305"/>
    </source>
</evidence>
<protein>
    <submittedName>
        <fullName evidence="2">Uncharacterized protein</fullName>
    </submittedName>
</protein>
<proteinExistence type="predicted"/>
<dbReference type="EMBL" id="GL734467">
    <property type="protein sequence ID" value="EFX61516.1"/>
    <property type="molecule type" value="Genomic_DNA"/>
</dbReference>
<keyword evidence="3" id="KW-1185">Reference proteome</keyword>
<dbReference type="PhylomeDB" id="E9I3B4"/>
<name>E9I3B4_DAPPU</name>
<organism evidence="2 3">
    <name type="scientific">Daphnia pulex</name>
    <name type="common">Water flea</name>
    <dbReference type="NCBI Taxonomy" id="6669"/>
    <lineage>
        <taxon>Eukaryota</taxon>
        <taxon>Metazoa</taxon>
        <taxon>Ecdysozoa</taxon>
        <taxon>Arthropoda</taxon>
        <taxon>Crustacea</taxon>
        <taxon>Branchiopoda</taxon>
        <taxon>Diplostraca</taxon>
        <taxon>Cladocera</taxon>
        <taxon>Anomopoda</taxon>
        <taxon>Daphniidae</taxon>
        <taxon>Daphnia</taxon>
    </lineage>
</organism>
<evidence type="ECO:0000313" key="2">
    <source>
        <dbReference type="EMBL" id="EFX61516.1"/>
    </source>
</evidence>
<evidence type="ECO:0000256" key="1">
    <source>
        <dbReference type="SAM" id="MobiDB-lite"/>
    </source>
</evidence>
<dbReference type="AlphaFoldDB" id="E9I3B4"/>